<feature type="region of interest" description="Disordered" evidence="2">
    <location>
        <begin position="130"/>
        <end position="398"/>
    </location>
</feature>
<feature type="compositionally biased region" description="Basic and acidic residues" evidence="2">
    <location>
        <begin position="861"/>
        <end position="870"/>
    </location>
</feature>
<evidence type="ECO:0000256" key="2">
    <source>
        <dbReference type="SAM" id="MobiDB-lite"/>
    </source>
</evidence>
<dbReference type="EMBL" id="KL142417">
    <property type="protein sequence ID" value="KDR67173.1"/>
    <property type="molecule type" value="Genomic_DNA"/>
</dbReference>
<gene>
    <name evidence="3" type="ORF">GALMADRAFT_147378</name>
</gene>
<feature type="compositionally biased region" description="Acidic residues" evidence="2">
    <location>
        <begin position="131"/>
        <end position="141"/>
    </location>
</feature>
<feature type="compositionally biased region" description="Pro residues" evidence="2">
    <location>
        <begin position="469"/>
        <end position="480"/>
    </location>
</feature>
<evidence type="ECO:0000256" key="1">
    <source>
        <dbReference type="SAM" id="Coils"/>
    </source>
</evidence>
<feature type="compositionally biased region" description="Low complexity" evidence="2">
    <location>
        <begin position="595"/>
        <end position="605"/>
    </location>
</feature>
<feature type="coiled-coil region" evidence="1">
    <location>
        <begin position="968"/>
        <end position="995"/>
    </location>
</feature>
<evidence type="ECO:0000313" key="3">
    <source>
        <dbReference type="EMBL" id="KDR67173.1"/>
    </source>
</evidence>
<keyword evidence="1" id="KW-0175">Coiled coil</keyword>
<feature type="compositionally biased region" description="Acidic residues" evidence="2">
    <location>
        <begin position="877"/>
        <end position="887"/>
    </location>
</feature>
<feature type="compositionally biased region" description="Basic and acidic residues" evidence="2">
    <location>
        <begin position="515"/>
        <end position="536"/>
    </location>
</feature>
<dbReference type="AlphaFoldDB" id="A0A067SK80"/>
<feature type="compositionally biased region" description="Basic and acidic residues" evidence="2">
    <location>
        <begin position="18"/>
        <end position="37"/>
    </location>
</feature>
<feature type="compositionally biased region" description="Low complexity" evidence="2">
    <location>
        <begin position="273"/>
        <end position="288"/>
    </location>
</feature>
<sequence>MVVDSDGLGRGQPARSARKGDEGASDPNHVDDGDIDHSGGGSARGSITRRSSSPAARSRLAFVSSTTGEDDCPWPATLRPFLQPSPRITKPSSAEARLASEAGDEADDLDAARPGNLIYHDMEDTALAGYVDDEGVDDDQDDRPSTLASFIKTSSAARSRGKSSSYLTDDDDLSIPARHARPSSSISKPSSCEALLKRTAGVEGQELEEEGPAPAPTGYDTDKDHGDDKHAPVSTSSTRAPTPRARCRGGSASSSSSEEDKDNLSAPRDSRPSSHSSTTAPSSHETPSQWAVRTPLSEEGSELWSSLDLELAYPEYTEEPMQVPKAYVGTDTGDEAGRVGDAEEAGLDNVAGYRGVGTGTGIKSRETTPGNEYVEVDGDGDDEDGDGDGDGEHGGVISLPVSTSILIAVTGQSSTGVHAAPSRSRSSSASASYSYPNSRPRTFPSNTDDDEDDGLSKQGDYSGLHPRPRPCFSPSPPPRLPTIGVSSFSSELQLARSRTAGIDAEGGAAGLGVGLERELEPRKDEGERKSGHDDRGNAIVYIDDTAMVVDRAGADSEGEGGVVHAPASRSKSVGFGVVLDGDDVEAVVVEVNSEKGASGSAGAGHSKAEGEEGPPGIETRDTAPKCESNFELVTKDSDLNPTDDFSWDVGTGCADDDAGTTWGSKLNSGVDPNASVVTANSCDEESGDDSSSDGDSSEDNSAHEGRHAQPAGTTLLLLLLQAPTNEDHDHNGGNENDVDNDEGNEIKVRVKKAKEDEGGGDGDGNTGSRGADDLELELEVESEGGGAAVRARDHIDGFSGVKGIDQKHNIDEDEPSDLDAYDGFVDDGAGIGGWADYTNDEEMAAKPLAEGDEENTVDNGGGRDDDERVGDVTAPDIDQEEDEDDGGDSCSKDRGVEDPNVGETPAESSSTPDGKDEIGRLRQAPENEQKNSARLRAELKTQSKNHIIFLARLGLRTSIVRRQELHLRVDQQADTQNLQTALRALQDEIDREVEVCMCGAQREPGSEGGDEYDVGAVELEKNQKGKRRLPEEEDESQEEEGGVDDLGQPRGSEKFSVEEPPRSRSKRARVE</sequence>
<feature type="compositionally biased region" description="Basic and acidic residues" evidence="2">
    <location>
        <begin position="913"/>
        <end position="932"/>
    </location>
</feature>
<feature type="compositionally biased region" description="Acidic residues" evidence="2">
    <location>
        <begin position="811"/>
        <end position="820"/>
    </location>
</feature>
<feature type="region of interest" description="Disordered" evidence="2">
    <location>
        <begin position="1001"/>
        <end position="1071"/>
    </location>
</feature>
<accession>A0A067SK80</accession>
<feature type="compositionally biased region" description="Low complexity" evidence="2">
    <location>
        <begin position="419"/>
        <end position="441"/>
    </location>
</feature>
<feature type="region of interest" description="Disordered" evidence="2">
    <location>
        <begin position="1"/>
        <end position="116"/>
    </location>
</feature>
<dbReference type="Proteomes" id="UP000027222">
    <property type="component" value="Unassembled WGS sequence"/>
</dbReference>
<feature type="region of interest" description="Disordered" evidence="2">
    <location>
        <begin position="412"/>
        <end position="486"/>
    </location>
</feature>
<feature type="compositionally biased region" description="Acidic residues" evidence="2">
    <location>
        <begin position="374"/>
        <end position="389"/>
    </location>
</feature>
<evidence type="ECO:0000313" key="4">
    <source>
        <dbReference type="Proteomes" id="UP000027222"/>
    </source>
</evidence>
<feature type="compositionally biased region" description="Basic and acidic residues" evidence="2">
    <location>
        <begin position="220"/>
        <end position="231"/>
    </location>
</feature>
<feature type="compositionally biased region" description="Low complexity" evidence="2">
    <location>
        <begin position="49"/>
        <end position="59"/>
    </location>
</feature>
<feature type="region of interest" description="Disordered" evidence="2">
    <location>
        <begin position="798"/>
        <end position="932"/>
    </location>
</feature>
<feature type="compositionally biased region" description="Low complexity" evidence="2">
    <location>
        <begin position="302"/>
        <end position="311"/>
    </location>
</feature>
<proteinExistence type="predicted"/>
<keyword evidence="4" id="KW-1185">Reference proteome</keyword>
<feature type="region of interest" description="Disordered" evidence="2">
    <location>
        <begin position="595"/>
        <end position="774"/>
    </location>
</feature>
<feature type="compositionally biased region" description="Acidic residues" evidence="2">
    <location>
        <begin position="682"/>
        <end position="698"/>
    </location>
</feature>
<feature type="compositionally biased region" description="Basic and acidic residues" evidence="2">
    <location>
        <begin position="1051"/>
        <end position="1071"/>
    </location>
</feature>
<name>A0A067SK80_GALM3</name>
<reference evidence="4" key="1">
    <citation type="journal article" date="2014" name="Proc. Natl. Acad. Sci. U.S.A.">
        <title>Extensive sampling of basidiomycete genomes demonstrates inadequacy of the white-rot/brown-rot paradigm for wood decay fungi.</title>
        <authorList>
            <person name="Riley R."/>
            <person name="Salamov A.A."/>
            <person name="Brown D.W."/>
            <person name="Nagy L.G."/>
            <person name="Floudas D."/>
            <person name="Held B.W."/>
            <person name="Levasseur A."/>
            <person name="Lombard V."/>
            <person name="Morin E."/>
            <person name="Otillar R."/>
            <person name="Lindquist E.A."/>
            <person name="Sun H."/>
            <person name="LaButti K.M."/>
            <person name="Schmutz J."/>
            <person name="Jabbour D."/>
            <person name="Luo H."/>
            <person name="Baker S.E."/>
            <person name="Pisabarro A.G."/>
            <person name="Walton J.D."/>
            <person name="Blanchette R.A."/>
            <person name="Henrissat B."/>
            <person name="Martin F."/>
            <person name="Cullen D."/>
            <person name="Hibbett D.S."/>
            <person name="Grigoriev I.V."/>
        </authorList>
    </citation>
    <scope>NUCLEOTIDE SEQUENCE [LARGE SCALE GENOMIC DNA]</scope>
    <source>
        <strain evidence="4">CBS 339.88</strain>
    </source>
</reference>
<feature type="compositionally biased region" description="Acidic residues" evidence="2">
    <location>
        <begin position="1031"/>
        <end position="1043"/>
    </location>
</feature>
<feature type="region of interest" description="Disordered" evidence="2">
    <location>
        <begin position="499"/>
        <end position="538"/>
    </location>
</feature>
<dbReference type="HOGENOM" id="CLU_287581_0_0_1"/>
<feature type="compositionally biased region" description="Low complexity" evidence="2">
    <location>
        <begin position="154"/>
        <end position="167"/>
    </location>
</feature>
<feature type="compositionally biased region" description="Low complexity" evidence="2">
    <location>
        <begin position="182"/>
        <end position="191"/>
    </location>
</feature>
<feature type="compositionally biased region" description="Basic and acidic residues" evidence="2">
    <location>
        <begin position="744"/>
        <end position="757"/>
    </location>
</feature>
<organism evidence="3 4">
    <name type="scientific">Galerina marginata (strain CBS 339.88)</name>
    <dbReference type="NCBI Taxonomy" id="685588"/>
    <lineage>
        <taxon>Eukaryota</taxon>
        <taxon>Fungi</taxon>
        <taxon>Dikarya</taxon>
        <taxon>Basidiomycota</taxon>
        <taxon>Agaricomycotina</taxon>
        <taxon>Agaricomycetes</taxon>
        <taxon>Agaricomycetidae</taxon>
        <taxon>Agaricales</taxon>
        <taxon>Agaricineae</taxon>
        <taxon>Strophariaceae</taxon>
        <taxon>Galerina</taxon>
    </lineage>
</organism>
<protein>
    <submittedName>
        <fullName evidence="3">Uncharacterized protein</fullName>
    </submittedName>
</protein>